<organism evidence="2 3">
    <name type="scientific">Durusdinium trenchii</name>
    <dbReference type="NCBI Taxonomy" id="1381693"/>
    <lineage>
        <taxon>Eukaryota</taxon>
        <taxon>Sar</taxon>
        <taxon>Alveolata</taxon>
        <taxon>Dinophyceae</taxon>
        <taxon>Suessiales</taxon>
        <taxon>Symbiodiniaceae</taxon>
        <taxon>Durusdinium</taxon>
    </lineage>
</organism>
<protein>
    <submittedName>
        <fullName evidence="2">Uncharacterized protein</fullName>
    </submittedName>
</protein>
<dbReference type="EMBL" id="CAXAMN010028082">
    <property type="protein sequence ID" value="CAK9115036.1"/>
    <property type="molecule type" value="Genomic_DNA"/>
</dbReference>
<feature type="region of interest" description="Disordered" evidence="1">
    <location>
        <begin position="563"/>
        <end position="584"/>
    </location>
</feature>
<feature type="non-terminal residue" evidence="2">
    <location>
        <position position="1204"/>
    </location>
</feature>
<evidence type="ECO:0000313" key="3">
    <source>
        <dbReference type="Proteomes" id="UP001642484"/>
    </source>
</evidence>
<keyword evidence="3" id="KW-1185">Reference proteome</keyword>
<feature type="compositionally biased region" description="Low complexity" evidence="1">
    <location>
        <begin position="564"/>
        <end position="576"/>
    </location>
</feature>
<gene>
    <name evidence="2" type="ORF">CCMP2556_LOCUS53182</name>
</gene>
<reference evidence="2 3" key="1">
    <citation type="submission" date="2024-02" db="EMBL/GenBank/DDBJ databases">
        <authorList>
            <person name="Chen Y."/>
            <person name="Shah S."/>
            <person name="Dougan E. K."/>
            <person name="Thang M."/>
            <person name="Chan C."/>
        </authorList>
    </citation>
    <scope>NUCLEOTIDE SEQUENCE [LARGE SCALE GENOMIC DNA]</scope>
</reference>
<accession>A0ABP0SS36</accession>
<name>A0ABP0SS36_9DINO</name>
<evidence type="ECO:0000313" key="2">
    <source>
        <dbReference type="EMBL" id="CAK9115036.1"/>
    </source>
</evidence>
<dbReference type="Proteomes" id="UP001642484">
    <property type="component" value="Unassembled WGS sequence"/>
</dbReference>
<proteinExistence type="predicted"/>
<comment type="caution">
    <text evidence="2">The sequence shown here is derived from an EMBL/GenBank/DDBJ whole genome shotgun (WGS) entry which is preliminary data.</text>
</comment>
<evidence type="ECO:0000256" key="1">
    <source>
        <dbReference type="SAM" id="MobiDB-lite"/>
    </source>
</evidence>
<sequence length="1204" mass="132881">MALDDAARRAYVGNHMDSDLQFILGESGVSLASQYNIAQAYTSLRRFSAVADDRAGVRTVCRDDFGIPGDTPQGRAEAASVIAAWETSKEYIAKEVELRAESKVLGQPRVLQVHERQAMIRAVEAVHGSLNEAEAPSQDYLSLKADETETNEPVAAQLDEILSRKDSSNAAIQSSVDASGHLRVTRTKTKAKMPVTTEDYRRIMKVEMFSWLCMAARFRSKHWLHGLTAEPFLKFVDFILGDRVWGIQVPSAAGEAQRVKPDWAIVLAFEHKLRKEAMKKVTNEGFTLSDALAAVIRDPDLKEAYFTTPIALKAATSTEAPPNKWFRLNDKGNKGRRIVDEANFFVSKCFELCLETVRANGHFLLEHPEDLGLVQDERPGSIWQWPELHELLIVTHLCCFAIHQCQFGADTPKPTRFATSMPVSDPRCFCSLPVFDKVGRYLGPLPRDCGRQHTVHLIGKTDSGWKTAPSAAYPPGLCSFLAQLILDVGTSLRKGGLKDKPRSQSSIGGHPAKKPRAAEPVGDLDKPAIAQASLGGLDKPAIAQVSCVNKATIAQEPCKDLGKASVTSSQPAQSSSGDCGSPLVVIDLEDDEGNKGAVPLEDSHDSFDVQACLNRGTPMVAEWDNKSHEFIDGFGLCSPTRWHPLARGERRTQVMRDLATKTFELLEAFVVKLIRNPRQDAFKLVTGKLESSPFPQSDLQDLRVAWAQLLPDPKDALVVEPGQPFSLRAISQWLKVFEDPDVSWLVDERDSFASGVPIGVDEPLPRSPQVFGPKVRHRKLDESEFNPLAFNYPSGQLSCKELEEKFREEESLGRMFPSKLSVLRNKYGDRVRVAAMAAITKPDGSVRPLHDATHSVKVNHAILYRDQIQCPGPAEIAAVVRIAVESGEAPFCLSADIKAAHRLVKIRESDWGFMCCRADSSSDVIWVNKTGTFGVSSAPYWWAKLCALIGRFVGHLMQTSWFLHMIYVDDLHGVFVGERKFLNLWIWLLAFEMAGTPFGYHKFKGGFASEFVGMVGRLPDTIILTLKYLLVEFGLESFRVSARAPVVFPAEAFRTDAKCTDDFVVLGGWEIKSRRWFSLRLSPDCVPFLFRKGSGAQWASTSAEFLASLAGLHAFGWLAPSQRRKSAVVALSAGTDNQANEALSVKRSSTKWPLMAVNMQLSSSLAKDMDLSIIQELVRTRAAFDVARAEAKAAKGSGRSGPTK</sequence>
<feature type="region of interest" description="Disordered" evidence="1">
    <location>
        <begin position="495"/>
        <end position="523"/>
    </location>
</feature>